<dbReference type="Proteomes" id="UP000000763">
    <property type="component" value="Chromosome 7"/>
</dbReference>
<name>C7J4K3_ORYSJ</name>
<reference evidence="2 3" key="1">
    <citation type="journal article" date="2005" name="Nature">
        <title>The map-based sequence of the rice genome.</title>
        <authorList>
            <consortium name="International rice genome sequencing project (IRGSP)"/>
            <person name="Matsumoto T."/>
            <person name="Wu J."/>
            <person name="Kanamori H."/>
            <person name="Katayose Y."/>
            <person name="Fujisawa M."/>
            <person name="Namiki N."/>
            <person name="Mizuno H."/>
            <person name="Yamamoto K."/>
            <person name="Antonio B.A."/>
            <person name="Baba T."/>
            <person name="Sakata K."/>
            <person name="Nagamura Y."/>
            <person name="Aoki H."/>
            <person name="Arikawa K."/>
            <person name="Arita K."/>
            <person name="Bito T."/>
            <person name="Chiden Y."/>
            <person name="Fujitsuka N."/>
            <person name="Fukunaka R."/>
            <person name="Hamada M."/>
            <person name="Harada C."/>
            <person name="Hayashi A."/>
            <person name="Hijishita S."/>
            <person name="Honda M."/>
            <person name="Hosokawa S."/>
            <person name="Ichikawa Y."/>
            <person name="Idonuma A."/>
            <person name="Iijima M."/>
            <person name="Ikeda M."/>
            <person name="Ikeno M."/>
            <person name="Ito K."/>
            <person name="Ito S."/>
            <person name="Ito T."/>
            <person name="Ito Y."/>
            <person name="Ito Y."/>
            <person name="Iwabuchi A."/>
            <person name="Kamiya K."/>
            <person name="Karasawa W."/>
            <person name="Kurita K."/>
            <person name="Katagiri S."/>
            <person name="Kikuta A."/>
            <person name="Kobayashi H."/>
            <person name="Kobayashi N."/>
            <person name="Machita K."/>
            <person name="Maehara T."/>
            <person name="Masukawa M."/>
            <person name="Mizubayashi T."/>
            <person name="Mukai Y."/>
            <person name="Nagasaki H."/>
            <person name="Nagata Y."/>
            <person name="Naito S."/>
            <person name="Nakashima M."/>
            <person name="Nakama Y."/>
            <person name="Nakamichi Y."/>
            <person name="Nakamura M."/>
            <person name="Meguro A."/>
            <person name="Negishi M."/>
            <person name="Ohta I."/>
            <person name="Ohta T."/>
            <person name="Okamoto M."/>
            <person name="Ono N."/>
            <person name="Saji S."/>
            <person name="Sakaguchi M."/>
            <person name="Sakai K."/>
            <person name="Shibata M."/>
            <person name="Shimokawa T."/>
            <person name="Song J."/>
            <person name="Takazaki Y."/>
            <person name="Terasawa K."/>
            <person name="Tsugane M."/>
            <person name="Tsuji K."/>
            <person name="Ueda S."/>
            <person name="Waki K."/>
            <person name="Yamagata H."/>
            <person name="Yamamoto M."/>
            <person name="Yamamoto S."/>
            <person name="Yamane H."/>
            <person name="Yoshiki S."/>
            <person name="Yoshihara R."/>
            <person name="Yukawa K."/>
            <person name="Zhong H."/>
            <person name="Yano M."/>
            <person name="Yuan Q."/>
            <person name="Ouyang S."/>
            <person name="Liu J."/>
            <person name="Jones K.M."/>
            <person name="Gansberger K."/>
            <person name="Moffat K."/>
            <person name="Hill J."/>
            <person name="Bera J."/>
            <person name="Fadrosh D."/>
            <person name="Jin S."/>
            <person name="Johri S."/>
            <person name="Kim M."/>
            <person name="Overton L."/>
            <person name="Reardon M."/>
            <person name="Tsitrin T."/>
            <person name="Vuong H."/>
            <person name="Weaver B."/>
            <person name="Ciecko A."/>
            <person name="Tallon L."/>
            <person name="Jackson J."/>
            <person name="Pai G."/>
            <person name="Aken S.V."/>
            <person name="Utterback T."/>
            <person name="Reidmuller S."/>
            <person name="Feldblyum T."/>
            <person name="Hsiao J."/>
            <person name="Zismann V."/>
            <person name="Iobst S."/>
            <person name="de Vazeille A.R."/>
            <person name="Buell C.R."/>
            <person name="Ying K."/>
            <person name="Li Y."/>
            <person name="Lu T."/>
            <person name="Huang Y."/>
            <person name="Zhao Q."/>
            <person name="Feng Q."/>
            <person name="Zhang L."/>
            <person name="Zhu J."/>
            <person name="Weng Q."/>
            <person name="Mu J."/>
            <person name="Lu Y."/>
            <person name="Fan D."/>
            <person name="Liu Y."/>
            <person name="Guan J."/>
            <person name="Zhang Y."/>
            <person name="Yu S."/>
            <person name="Liu X."/>
            <person name="Zhang Y."/>
            <person name="Hong G."/>
            <person name="Han B."/>
            <person name="Choisne N."/>
            <person name="Demange N."/>
            <person name="Orjeda G."/>
            <person name="Samain S."/>
            <person name="Cattolico L."/>
            <person name="Pelletier E."/>
            <person name="Couloux A."/>
            <person name="Segurens B."/>
            <person name="Wincker P."/>
            <person name="D'Hont A."/>
            <person name="Scarpelli C."/>
            <person name="Weissenbach J."/>
            <person name="Salanoubat M."/>
            <person name="Quetier F."/>
            <person name="Yu Y."/>
            <person name="Kim H.R."/>
            <person name="Rambo T."/>
            <person name="Currie J."/>
            <person name="Collura K."/>
            <person name="Luo M."/>
            <person name="Yang T."/>
            <person name="Ammiraju J.S.S."/>
            <person name="Engler F."/>
            <person name="Soderlund C."/>
            <person name="Wing R.A."/>
            <person name="Palmer L.E."/>
            <person name="de la Bastide M."/>
            <person name="Spiegel L."/>
            <person name="Nascimento L."/>
            <person name="Zutavern T."/>
            <person name="O'Shaughnessy A."/>
            <person name="Dike S."/>
            <person name="Dedhia N."/>
            <person name="Preston R."/>
            <person name="Balija V."/>
            <person name="McCombie W.R."/>
            <person name="Chow T."/>
            <person name="Chen H."/>
            <person name="Chung M."/>
            <person name="Chen C."/>
            <person name="Shaw J."/>
            <person name="Wu H."/>
            <person name="Hsiao K."/>
            <person name="Chao Y."/>
            <person name="Chu M."/>
            <person name="Cheng C."/>
            <person name="Hour A."/>
            <person name="Lee P."/>
            <person name="Lin S."/>
            <person name="Lin Y."/>
            <person name="Liou J."/>
            <person name="Liu S."/>
            <person name="Hsing Y."/>
            <person name="Raghuvanshi S."/>
            <person name="Mohanty A."/>
            <person name="Bharti A.K."/>
            <person name="Gaur A."/>
            <person name="Gupta V."/>
            <person name="Kumar D."/>
            <person name="Ravi V."/>
            <person name="Vij S."/>
            <person name="Kapur A."/>
            <person name="Khurana P."/>
            <person name="Khurana P."/>
            <person name="Khurana J.P."/>
            <person name="Tyagi A.K."/>
            <person name="Gaikwad K."/>
            <person name="Singh A."/>
            <person name="Dalal V."/>
            <person name="Srivastava S."/>
            <person name="Dixit A."/>
            <person name="Pal A.K."/>
            <person name="Ghazi I.A."/>
            <person name="Yadav M."/>
            <person name="Pandit A."/>
            <person name="Bhargava A."/>
            <person name="Sureshbabu K."/>
            <person name="Batra K."/>
            <person name="Sharma T.R."/>
            <person name="Mohapatra T."/>
            <person name="Singh N.K."/>
            <person name="Messing J."/>
            <person name="Nelson A.B."/>
            <person name="Fuks G."/>
            <person name="Kavchok S."/>
            <person name="Keizer G."/>
            <person name="Linton E."/>
            <person name="Llaca V."/>
            <person name="Song R."/>
            <person name="Tanyolac B."/>
            <person name="Young S."/>
            <person name="Ho-Il K."/>
            <person name="Hahn J.H."/>
            <person name="Sangsakoo G."/>
            <person name="Vanavichit A."/>
            <person name="de Mattos Luiz.A.T."/>
            <person name="Zimmer P.D."/>
            <person name="Malone G."/>
            <person name="Dellagostin O."/>
            <person name="de Oliveira A.C."/>
            <person name="Bevan M."/>
            <person name="Bancroft I."/>
            <person name="Minx P."/>
            <person name="Cordum H."/>
            <person name="Wilson R."/>
            <person name="Cheng Z."/>
            <person name="Jin W."/>
            <person name="Jiang J."/>
            <person name="Leong S.A."/>
            <person name="Iwama H."/>
            <person name="Gojobori T."/>
            <person name="Itoh T."/>
            <person name="Niimura Y."/>
            <person name="Fujii Y."/>
            <person name="Habara T."/>
            <person name="Sakai H."/>
            <person name="Sato Y."/>
            <person name="Wilson G."/>
            <person name="Kumar K."/>
            <person name="McCouch S."/>
            <person name="Juretic N."/>
            <person name="Hoen D."/>
            <person name="Wright S."/>
            <person name="Bruskiewich R."/>
            <person name="Bureau T."/>
            <person name="Miyao A."/>
            <person name="Hirochika H."/>
            <person name="Nishikawa T."/>
            <person name="Kadowaki K."/>
            <person name="Sugiura M."/>
            <person name="Burr B."/>
            <person name="Sasaki T."/>
        </authorList>
    </citation>
    <scope>NUCLEOTIDE SEQUENCE [LARGE SCALE GENOMIC DNA]</scope>
    <source>
        <strain evidence="3">cv. Nipponbare</strain>
    </source>
</reference>
<dbReference type="KEGG" id="dosa:Os07g0121500"/>
<sequence length="165" mass="18115">DGLNFASPSGPRTPALHLALVRPPPRVSWEARRCDRRGTRPPCPAAATGGAWRRPAAGPDGAVVQAGSRAARARRVEEAALLLPRRTSRFRRPQLHDGFQRPSPHPEPAPVGRPLRRRREVTPPPGFVQGRSHCWLSLWRTTHLFLCPRGVCGNALPSGMMQSPD</sequence>
<accession>C7J4K3</accession>
<evidence type="ECO:0000313" key="2">
    <source>
        <dbReference type="EMBL" id="BAH93756.1"/>
    </source>
</evidence>
<protein>
    <submittedName>
        <fullName evidence="2">Os07g0121500 protein</fullName>
    </submittedName>
</protein>
<feature type="region of interest" description="Disordered" evidence="1">
    <location>
        <begin position="85"/>
        <end position="124"/>
    </location>
</feature>
<dbReference type="AlphaFoldDB" id="C7J4K3"/>
<gene>
    <name evidence="2" type="ordered locus">Os07g0121500</name>
</gene>
<evidence type="ECO:0000256" key="1">
    <source>
        <dbReference type="SAM" id="MobiDB-lite"/>
    </source>
</evidence>
<feature type="region of interest" description="Disordered" evidence="1">
    <location>
        <begin position="31"/>
        <end position="61"/>
    </location>
</feature>
<proteinExistence type="predicted"/>
<dbReference type="HOGENOM" id="CLU_1850341_0_0_1"/>
<feature type="non-terminal residue" evidence="2">
    <location>
        <position position="1"/>
    </location>
</feature>
<evidence type="ECO:0000313" key="3">
    <source>
        <dbReference type="Proteomes" id="UP000000763"/>
    </source>
</evidence>
<reference evidence="3" key="2">
    <citation type="journal article" date="2008" name="Nucleic Acids Res.">
        <title>The rice annotation project database (RAP-DB): 2008 update.</title>
        <authorList>
            <consortium name="The rice annotation project (RAP)"/>
        </authorList>
    </citation>
    <scope>GENOME REANNOTATION</scope>
    <source>
        <strain evidence="3">cv. Nipponbare</strain>
    </source>
</reference>
<organism evidence="2 3">
    <name type="scientific">Oryza sativa subsp. japonica</name>
    <name type="common">Rice</name>
    <dbReference type="NCBI Taxonomy" id="39947"/>
    <lineage>
        <taxon>Eukaryota</taxon>
        <taxon>Viridiplantae</taxon>
        <taxon>Streptophyta</taxon>
        <taxon>Embryophyta</taxon>
        <taxon>Tracheophyta</taxon>
        <taxon>Spermatophyta</taxon>
        <taxon>Magnoliopsida</taxon>
        <taxon>Liliopsida</taxon>
        <taxon>Poales</taxon>
        <taxon>Poaceae</taxon>
        <taxon>BOP clade</taxon>
        <taxon>Oryzoideae</taxon>
        <taxon>Oryzeae</taxon>
        <taxon>Oryzinae</taxon>
        <taxon>Oryza</taxon>
        <taxon>Oryza sativa</taxon>
    </lineage>
</organism>
<dbReference type="EMBL" id="AP008213">
    <property type="protein sequence ID" value="BAH93756.1"/>
    <property type="molecule type" value="Genomic_DNA"/>
</dbReference>